<dbReference type="AlphaFoldDB" id="A0A0H4VC73"/>
<name>A0A0H4VC73_9SPHN</name>
<dbReference type="Proteomes" id="UP000059113">
    <property type="component" value="Chromosome"/>
</dbReference>
<dbReference type="OrthoDB" id="9797575at2"/>
<keyword evidence="2" id="KW-1185">Reference proteome</keyword>
<dbReference type="KEGG" id="ery:CP97_08215"/>
<proteinExistence type="predicted"/>
<gene>
    <name evidence="1" type="ORF">CP97_08215</name>
</gene>
<dbReference type="InterPro" id="IPR042233">
    <property type="entry name" value="Cell_div_ZapA_N"/>
</dbReference>
<reference evidence="2" key="2">
    <citation type="submission" date="2015-04" db="EMBL/GenBank/DDBJ databases">
        <title>The complete genome sequence of Erythrobacter sp. s21-N3.</title>
        <authorList>
            <person name="Zhuang L."/>
            <person name="Liu Y."/>
            <person name="Shao Z."/>
        </authorList>
    </citation>
    <scope>NUCLEOTIDE SEQUENCE [LARGE SCALE GENOMIC DNA]</scope>
    <source>
        <strain evidence="2">s21-N3</strain>
    </source>
</reference>
<dbReference type="EMBL" id="CP011310">
    <property type="protein sequence ID" value="AKQ42010.1"/>
    <property type="molecule type" value="Genomic_DNA"/>
</dbReference>
<evidence type="ECO:0000313" key="2">
    <source>
        <dbReference type="Proteomes" id="UP000059113"/>
    </source>
</evidence>
<sequence length="104" mass="11213">MSNVTLDIAGRNYTIACAPGEEQHIEMLGNSIGKKLTQMDNLSSQSHERILLYASLLLADELHEAQNAPVAPPAPPPMDETAALTLEAMADRLENLASKLETIS</sequence>
<evidence type="ECO:0008006" key="3">
    <source>
        <dbReference type="Google" id="ProtNLM"/>
    </source>
</evidence>
<accession>A0A0H4VC73</accession>
<dbReference type="RefSeq" id="WP_048885528.1">
    <property type="nucleotide sequence ID" value="NZ_CP011310.1"/>
</dbReference>
<dbReference type="SUPFAM" id="SSF102829">
    <property type="entry name" value="Cell division protein ZapA-like"/>
    <property type="match status" value="1"/>
</dbReference>
<evidence type="ECO:0000313" key="1">
    <source>
        <dbReference type="EMBL" id="AKQ42010.1"/>
    </source>
</evidence>
<dbReference type="Gene3D" id="3.30.160.880">
    <property type="entry name" value="Cell division protein ZapA protomer, N-terminal domain"/>
    <property type="match status" value="1"/>
</dbReference>
<reference evidence="1 2" key="1">
    <citation type="journal article" date="2015" name="Int. J. Syst. Evol. Microbiol.">
        <title>Erythrobacter atlanticus sp. nov., a bacterium from ocean sediment able to degrade polycyclic aromatic hydrocarbons.</title>
        <authorList>
            <person name="Zhuang L."/>
            <person name="Liu Y."/>
            <person name="Wang L."/>
            <person name="Wang W."/>
            <person name="Shao Z."/>
        </authorList>
    </citation>
    <scope>NUCLEOTIDE SEQUENCE [LARGE SCALE GENOMIC DNA]</scope>
    <source>
        <strain evidence="2">s21-N3</strain>
    </source>
</reference>
<dbReference type="InterPro" id="IPR007838">
    <property type="entry name" value="Cell_div_ZapA-like"/>
</dbReference>
<dbReference type="PATRIC" id="fig|1648404.4.peg.1711"/>
<dbReference type="Pfam" id="PF05164">
    <property type="entry name" value="ZapA"/>
    <property type="match status" value="1"/>
</dbReference>
<dbReference type="STRING" id="1648404.CP97_08215"/>
<dbReference type="InterPro" id="IPR036192">
    <property type="entry name" value="Cell_div_ZapA-like_sf"/>
</dbReference>
<organism evidence="1 2">
    <name type="scientific">Aurantiacibacter atlanticus</name>
    <dbReference type="NCBI Taxonomy" id="1648404"/>
    <lineage>
        <taxon>Bacteria</taxon>
        <taxon>Pseudomonadati</taxon>
        <taxon>Pseudomonadota</taxon>
        <taxon>Alphaproteobacteria</taxon>
        <taxon>Sphingomonadales</taxon>
        <taxon>Erythrobacteraceae</taxon>
        <taxon>Aurantiacibacter</taxon>
    </lineage>
</organism>
<protein>
    <recommendedName>
        <fullName evidence="3">Cell division protein ZapA</fullName>
    </recommendedName>
</protein>